<feature type="transmembrane region" description="Helical" evidence="6">
    <location>
        <begin position="218"/>
        <end position="235"/>
    </location>
</feature>
<accession>A0AA46AH78</accession>
<feature type="transmembrane region" description="Helical" evidence="6">
    <location>
        <begin position="292"/>
        <end position="310"/>
    </location>
</feature>
<feature type="transmembrane region" description="Helical" evidence="6">
    <location>
        <begin position="375"/>
        <end position="400"/>
    </location>
</feature>
<dbReference type="GO" id="GO:0022857">
    <property type="term" value="F:transmembrane transporter activity"/>
    <property type="evidence" value="ECO:0007669"/>
    <property type="project" value="InterPro"/>
</dbReference>
<comment type="caution">
    <text evidence="8">The sequence shown here is derived from an EMBL/GenBank/DDBJ whole genome shotgun (WGS) entry which is preliminary data.</text>
</comment>
<dbReference type="PROSITE" id="PS50850">
    <property type="entry name" value="MFS"/>
    <property type="match status" value="1"/>
</dbReference>
<keyword evidence="9" id="KW-1185">Reference proteome</keyword>
<dbReference type="InterPro" id="IPR050382">
    <property type="entry name" value="MFS_Na/Anion_cotransporter"/>
</dbReference>
<dbReference type="InterPro" id="IPR011701">
    <property type="entry name" value="MFS"/>
</dbReference>
<keyword evidence="3 6" id="KW-0812">Transmembrane</keyword>
<dbReference type="PANTHER" id="PTHR11662">
    <property type="entry name" value="SOLUTE CARRIER FAMILY 17"/>
    <property type="match status" value="1"/>
</dbReference>
<dbReference type="Proteomes" id="UP001157946">
    <property type="component" value="Unassembled WGS sequence"/>
</dbReference>
<dbReference type="InterPro" id="IPR020846">
    <property type="entry name" value="MFS_dom"/>
</dbReference>
<dbReference type="InterPro" id="IPR036259">
    <property type="entry name" value="MFS_trans_sf"/>
</dbReference>
<evidence type="ECO:0000256" key="1">
    <source>
        <dbReference type="ARBA" id="ARBA00004651"/>
    </source>
</evidence>
<dbReference type="Gene3D" id="1.20.1250.20">
    <property type="entry name" value="MFS general substrate transporter like domains"/>
    <property type="match status" value="2"/>
</dbReference>
<dbReference type="GO" id="GO:0005886">
    <property type="term" value="C:plasma membrane"/>
    <property type="evidence" value="ECO:0007669"/>
    <property type="project" value="UniProtKB-SubCell"/>
</dbReference>
<keyword evidence="4 6" id="KW-1133">Transmembrane helix</keyword>
<keyword evidence="5 6" id="KW-0472">Membrane</keyword>
<keyword evidence="2" id="KW-0813">Transport</keyword>
<evidence type="ECO:0000256" key="3">
    <source>
        <dbReference type="ARBA" id="ARBA00022692"/>
    </source>
</evidence>
<sequence length="409" mass="44207">MKYHFTGKQWWILLLIFSGTLINAIDRSSLATASPYIAQELHLDMSTMGLVLSSFGWTYLLCNLPSGWLVDRFGAKRVYGWAATLWSIACAMTGLARNVSTLLVSRTLVGIGESANFPVATKVVREHFATTERGLATGIYLAGLRLGYAVTPGLMAWLMLTFGSDARPDWQSAFLATGLGGLGFVLIWFATYQEHAPLTSKPTSPTASTLILLKHRNTWAILIIKFLQDYLYYLYLTWLPMYFVTERHLSLTSVAFYVTIPWVAGMIAQPLAGLTSDFFIIRGHSPTKIKKFLLIITQLVAASVIFAAFVESVHTAAILLIIAMAAESASAAILWTLPQDIATEKLTGRLGGLMNTAGAAAAIVSPILTGLVAEIAGFAAALTLGGVCMLISVLAIAFLLGPIRPIGHS</sequence>
<dbReference type="PANTHER" id="PTHR11662:SF399">
    <property type="entry name" value="FI19708P1-RELATED"/>
    <property type="match status" value="1"/>
</dbReference>
<evidence type="ECO:0000256" key="6">
    <source>
        <dbReference type="SAM" id="Phobius"/>
    </source>
</evidence>
<feature type="domain" description="Major facilitator superfamily (MFS) profile" evidence="7">
    <location>
        <begin position="12"/>
        <end position="404"/>
    </location>
</feature>
<comment type="subcellular location">
    <subcellularLocation>
        <location evidence="1">Cell membrane</location>
        <topology evidence="1">Multi-pass membrane protein</topology>
    </subcellularLocation>
</comment>
<gene>
    <name evidence="8" type="ORF">SAMN06265361_1205</name>
</gene>
<feature type="transmembrane region" description="Helical" evidence="6">
    <location>
        <begin position="316"/>
        <end position="338"/>
    </location>
</feature>
<evidence type="ECO:0000313" key="9">
    <source>
        <dbReference type="Proteomes" id="UP001157946"/>
    </source>
</evidence>
<evidence type="ECO:0000256" key="4">
    <source>
        <dbReference type="ARBA" id="ARBA00022989"/>
    </source>
</evidence>
<dbReference type="EMBL" id="FXTU01000020">
    <property type="protein sequence ID" value="SMP36367.1"/>
    <property type="molecule type" value="Genomic_DNA"/>
</dbReference>
<evidence type="ECO:0000256" key="2">
    <source>
        <dbReference type="ARBA" id="ARBA00022448"/>
    </source>
</evidence>
<protein>
    <submittedName>
        <fullName evidence="8">Sugar phosphate permease</fullName>
    </submittedName>
</protein>
<organism evidence="8 9">
    <name type="scientific">Laceyella tengchongensis</name>
    <dbReference type="NCBI Taxonomy" id="574699"/>
    <lineage>
        <taxon>Bacteria</taxon>
        <taxon>Bacillati</taxon>
        <taxon>Bacillota</taxon>
        <taxon>Bacilli</taxon>
        <taxon>Bacillales</taxon>
        <taxon>Thermoactinomycetaceae</taxon>
        <taxon>Laceyella</taxon>
    </lineage>
</organism>
<evidence type="ECO:0000313" key="8">
    <source>
        <dbReference type="EMBL" id="SMP36367.1"/>
    </source>
</evidence>
<dbReference type="SUPFAM" id="SSF103473">
    <property type="entry name" value="MFS general substrate transporter"/>
    <property type="match status" value="1"/>
</dbReference>
<dbReference type="RefSeq" id="WP_284724683.1">
    <property type="nucleotide sequence ID" value="NZ_FXTU01000020.1"/>
</dbReference>
<evidence type="ECO:0000256" key="5">
    <source>
        <dbReference type="ARBA" id="ARBA00023136"/>
    </source>
</evidence>
<dbReference type="CDD" id="cd17319">
    <property type="entry name" value="MFS_ExuT_GudP_like"/>
    <property type="match status" value="1"/>
</dbReference>
<evidence type="ECO:0000259" key="7">
    <source>
        <dbReference type="PROSITE" id="PS50850"/>
    </source>
</evidence>
<feature type="transmembrane region" description="Helical" evidence="6">
    <location>
        <begin position="255"/>
        <end position="280"/>
    </location>
</feature>
<proteinExistence type="predicted"/>
<name>A0AA46AH78_9BACL</name>
<feature type="transmembrane region" description="Helical" evidence="6">
    <location>
        <begin position="350"/>
        <end position="369"/>
    </location>
</feature>
<dbReference type="AlphaFoldDB" id="A0AA46AH78"/>
<reference evidence="8" key="1">
    <citation type="submission" date="2017-05" db="EMBL/GenBank/DDBJ databases">
        <authorList>
            <person name="Varghese N."/>
            <person name="Submissions S."/>
        </authorList>
    </citation>
    <scope>NUCLEOTIDE SEQUENCE</scope>
    <source>
        <strain evidence="8">DSM 45262</strain>
    </source>
</reference>
<feature type="transmembrane region" description="Helical" evidence="6">
    <location>
        <begin position="49"/>
        <end position="70"/>
    </location>
</feature>
<feature type="transmembrane region" description="Helical" evidence="6">
    <location>
        <begin position="139"/>
        <end position="160"/>
    </location>
</feature>
<dbReference type="Pfam" id="PF07690">
    <property type="entry name" value="MFS_1"/>
    <property type="match status" value="1"/>
</dbReference>
<feature type="transmembrane region" description="Helical" evidence="6">
    <location>
        <begin position="172"/>
        <end position="192"/>
    </location>
</feature>